<evidence type="ECO:0000313" key="2">
    <source>
        <dbReference type="EMBL" id="KAL2049166.1"/>
    </source>
</evidence>
<feature type="compositionally biased region" description="Basic and acidic residues" evidence="1">
    <location>
        <begin position="1"/>
        <end position="11"/>
    </location>
</feature>
<proteinExistence type="predicted"/>
<organism evidence="2 3">
    <name type="scientific">Lepraria finkii</name>
    <dbReference type="NCBI Taxonomy" id="1340010"/>
    <lineage>
        <taxon>Eukaryota</taxon>
        <taxon>Fungi</taxon>
        <taxon>Dikarya</taxon>
        <taxon>Ascomycota</taxon>
        <taxon>Pezizomycotina</taxon>
        <taxon>Lecanoromycetes</taxon>
        <taxon>OSLEUM clade</taxon>
        <taxon>Lecanoromycetidae</taxon>
        <taxon>Lecanorales</taxon>
        <taxon>Lecanorineae</taxon>
        <taxon>Stereocaulaceae</taxon>
        <taxon>Lepraria</taxon>
    </lineage>
</organism>
<evidence type="ECO:0000313" key="3">
    <source>
        <dbReference type="Proteomes" id="UP001590951"/>
    </source>
</evidence>
<gene>
    <name evidence="2" type="ORF">ABVK25_010595</name>
</gene>
<dbReference type="Proteomes" id="UP001590951">
    <property type="component" value="Unassembled WGS sequence"/>
</dbReference>
<feature type="compositionally biased region" description="Polar residues" evidence="1">
    <location>
        <begin position="14"/>
        <end position="23"/>
    </location>
</feature>
<protein>
    <recommendedName>
        <fullName evidence="4">F-box domain-containing protein</fullName>
    </recommendedName>
</protein>
<sequence length="148" mass="16747">MALAGDRDPDPAQKPSTTATESGQPRPAPTITWTIKISARNTGRSQRIEPRKGFYGSFEHATDSSREENGFIPVDIRQLAISRLAPRPPFFISFTDVVRRLRGGFQLLPPELKFPVYKKLDPAAKINLTLACHRFSDRDIEWMTHEEV</sequence>
<comment type="caution">
    <text evidence="2">The sequence shown here is derived from an EMBL/GenBank/DDBJ whole genome shotgun (WGS) entry which is preliminary data.</text>
</comment>
<reference evidence="2 3" key="1">
    <citation type="submission" date="2024-09" db="EMBL/GenBank/DDBJ databases">
        <title>Rethinking Asexuality: The Enigmatic Case of Functional Sexual Genes in Lepraria (Stereocaulaceae).</title>
        <authorList>
            <person name="Doellman M."/>
            <person name="Sun Y."/>
            <person name="Barcenas-Pena A."/>
            <person name="Lumbsch H.T."/>
            <person name="Grewe F."/>
        </authorList>
    </citation>
    <scope>NUCLEOTIDE SEQUENCE [LARGE SCALE GENOMIC DNA]</scope>
    <source>
        <strain evidence="2 3">Grewe 0041</strain>
    </source>
</reference>
<feature type="region of interest" description="Disordered" evidence="1">
    <location>
        <begin position="1"/>
        <end position="34"/>
    </location>
</feature>
<name>A0ABR4AUA5_9LECA</name>
<dbReference type="EMBL" id="JBHFEH010000070">
    <property type="protein sequence ID" value="KAL2049166.1"/>
    <property type="molecule type" value="Genomic_DNA"/>
</dbReference>
<keyword evidence="3" id="KW-1185">Reference proteome</keyword>
<evidence type="ECO:0008006" key="4">
    <source>
        <dbReference type="Google" id="ProtNLM"/>
    </source>
</evidence>
<evidence type="ECO:0000256" key="1">
    <source>
        <dbReference type="SAM" id="MobiDB-lite"/>
    </source>
</evidence>
<feature type="region of interest" description="Disordered" evidence="1">
    <location>
        <begin position="42"/>
        <end position="61"/>
    </location>
</feature>
<accession>A0ABR4AUA5</accession>